<evidence type="ECO:0000313" key="8">
    <source>
        <dbReference type="EMBL" id="MBK1879174.1"/>
    </source>
</evidence>
<dbReference type="Proteomes" id="UP000617628">
    <property type="component" value="Unassembled WGS sequence"/>
</dbReference>
<feature type="transmembrane region" description="Helical" evidence="7">
    <location>
        <begin position="271"/>
        <end position="288"/>
    </location>
</feature>
<dbReference type="GO" id="GO:0005886">
    <property type="term" value="C:plasma membrane"/>
    <property type="evidence" value="ECO:0007669"/>
    <property type="project" value="TreeGrafter"/>
</dbReference>
<gene>
    <name evidence="8" type="ORF">JIN87_19975</name>
</gene>
<dbReference type="InterPro" id="IPR001734">
    <property type="entry name" value="Na/solute_symporter"/>
</dbReference>
<proteinExistence type="inferred from homology"/>
<feature type="transmembrane region" description="Helical" evidence="7">
    <location>
        <begin position="163"/>
        <end position="181"/>
    </location>
</feature>
<evidence type="ECO:0000256" key="1">
    <source>
        <dbReference type="ARBA" id="ARBA00004141"/>
    </source>
</evidence>
<sequence>MESTFELHLLDYIAFFGYFALLSLIGYLAGRKKSKDASDYFLAGRSLPWYTVGSSYIAANISTEHFIGLIGSAVIYGICVATGEWSTVIAFTFLIWLFIPYLFSSKVYTAPEFLEKRFNFPMRVTFAAVTLIINVVAFLGPVIYGGSFILTEYIPFFEGKENLAIVAIAILSGFWAIWGGLKSIASMDLVTIAIMVFGGLSVTFLGFWHLGDGDGLVAGFNQMVEVNKGNVEWARDWMDQHVDSMMVGAVEGDHYNRLQVLQPANHKITSWVHWAFSFFYIGLWYTVINQHMIQKVLAAKDMYHARMGMVFASFLKLLLPFFVVIPGMIYFAMKPDFLFTQDFDQINDSVNSTYVVMIKELVPVFMVGVLVAALFGAIQSTVCSVLNSTSTVFTIDFYKMFIRKDASEREEVLVGRIAGCVILALSIGVAIMLKSGSWNLFEFIQILYIFFAPPFSATFLLGALWRRVSGFDAMLATVVSLLFATIMKILLGLDMLPEVLQPFIMQGLLVWVVAMVVTIVSALITPPPAPEKVSDDLTFNFKKMDFGGGLGDKWYNSVVLWWAIALFGMFAMVAFFSVFL</sequence>
<protein>
    <submittedName>
        <fullName evidence="8">Sodium/solute symporter</fullName>
    </submittedName>
</protein>
<feature type="transmembrane region" description="Helical" evidence="7">
    <location>
        <begin position="73"/>
        <end position="103"/>
    </location>
</feature>
<keyword evidence="9" id="KW-1185">Reference proteome</keyword>
<feature type="transmembrane region" description="Helical" evidence="7">
    <location>
        <begin position="309"/>
        <end position="333"/>
    </location>
</feature>
<dbReference type="Pfam" id="PF00474">
    <property type="entry name" value="SSF"/>
    <property type="match status" value="1"/>
</dbReference>
<evidence type="ECO:0000256" key="2">
    <source>
        <dbReference type="ARBA" id="ARBA00006434"/>
    </source>
</evidence>
<feature type="transmembrane region" description="Helical" evidence="7">
    <location>
        <begin position="503"/>
        <end position="524"/>
    </location>
</feature>
<evidence type="ECO:0000256" key="5">
    <source>
        <dbReference type="ARBA" id="ARBA00023136"/>
    </source>
</evidence>
<feature type="transmembrane region" description="Helical" evidence="7">
    <location>
        <begin position="353"/>
        <end position="375"/>
    </location>
</feature>
<dbReference type="PANTHER" id="PTHR11819:SF195">
    <property type="entry name" value="SODIUM_GLUCOSE COTRANSPORTER 4"/>
    <property type="match status" value="1"/>
</dbReference>
<comment type="caution">
    <text evidence="8">The sequence shown here is derived from an EMBL/GenBank/DDBJ whole genome shotgun (WGS) entry which is preliminary data.</text>
</comment>
<feature type="transmembrane region" description="Helical" evidence="7">
    <location>
        <begin position="559"/>
        <end position="579"/>
    </location>
</feature>
<comment type="subcellular location">
    <subcellularLocation>
        <location evidence="1">Membrane</location>
        <topology evidence="1">Multi-pass membrane protein</topology>
    </subcellularLocation>
</comment>
<accession>A0A934S4F8</accession>
<organism evidence="8 9">
    <name type="scientific">Pelagicoccus mobilis</name>
    <dbReference type="NCBI Taxonomy" id="415221"/>
    <lineage>
        <taxon>Bacteria</taxon>
        <taxon>Pseudomonadati</taxon>
        <taxon>Verrucomicrobiota</taxon>
        <taxon>Opitutia</taxon>
        <taxon>Puniceicoccales</taxon>
        <taxon>Pelagicoccaceae</taxon>
        <taxon>Pelagicoccus</taxon>
    </lineage>
</organism>
<dbReference type="InterPro" id="IPR038377">
    <property type="entry name" value="Na/Glc_symporter_sf"/>
</dbReference>
<evidence type="ECO:0000256" key="4">
    <source>
        <dbReference type="ARBA" id="ARBA00022989"/>
    </source>
</evidence>
<comment type="similarity">
    <text evidence="2 6">Belongs to the sodium:solute symporter (SSF) (TC 2.A.21) family.</text>
</comment>
<feature type="transmembrane region" description="Helical" evidence="7">
    <location>
        <begin position="471"/>
        <end position="491"/>
    </location>
</feature>
<reference evidence="8" key="1">
    <citation type="submission" date="2021-01" db="EMBL/GenBank/DDBJ databases">
        <title>Modified the classification status of verrucomicrobia.</title>
        <authorList>
            <person name="Feng X."/>
        </authorList>
    </citation>
    <scope>NUCLEOTIDE SEQUENCE</scope>
    <source>
        <strain evidence="8">KCTC 13126</strain>
    </source>
</reference>
<evidence type="ECO:0000256" key="6">
    <source>
        <dbReference type="RuleBase" id="RU362091"/>
    </source>
</evidence>
<keyword evidence="5 7" id="KW-0472">Membrane</keyword>
<keyword evidence="3 7" id="KW-0812">Transmembrane</keyword>
<dbReference type="AlphaFoldDB" id="A0A934S4F8"/>
<dbReference type="NCBIfam" id="TIGR00813">
    <property type="entry name" value="sss"/>
    <property type="match status" value="1"/>
</dbReference>
<keyword evidence="4 7" id="KW-1133">Transmembrane helix</keyword>
<name>A0A934S4F8_9BACT</name>
<dbReference type="GO" id="GO:0005412">
    <property type="term" value="F:D-glucose:sodium symporter activity"/>
    <property type="evidence" value="ECO:0007669"/>
    <property type="project" value="TreeGrafter"/>
</dbReference>
<dbReference type="PANTHER" id="PTHR11819">
    <property type="entry name" value="SOLUTE CARRIER FAMILY 5"/>
    <property type="match status" value="1"/>
</dbReference>
<dbReference type="RefSeq" id="WP_200357386.1">
    <property type="nucleotide sequence ID" value="NZ_JAENIL010000042.1"/>
</dbReference>
<dbReference type="PROSITE" id="PS50283">
    <property type="entry name" value="NA_SOLUT_SYMP_3"/>
    <property type="match status" value="1"/>
</dbReference>
<feature type="transmembrane region" description="Helical" evidence="7">
    <location>
        <begin position="124"/>
        <end position="143"/>
    </location>
</feature>
<dbReference type="EMBL" id="JAENIL010000042">
    <property type="protein sequence ID" value="MBK1879174.1"/>
    <property type="molecule type" value="Genomic_DNA"/>
</dbReference>
<evidence type="ECO:0000313" key="9">
    <source>
        <dbReference type="Proteomes" id="UP000617628"/>
    </source>
</evidence>
<evidence type="ECO:0000256" key="7">
    <source>
        <dbReference type="SAM" id="Phobius"/>
    </source>
</evidence>
<feature type="transmembrane region" description="Helical" evidence="7">
    <location>
        <begin position="445"/>
        <end position="465"/>
    </location>
</feature>
<evidence type="ECO:0000256" key="3">
    <source>
        <dbReference type="ARBA" id="ARBA00022692"/>
    </source>
</evidence>
<feature type="transmembrane region" description="Helical" evidence="7">
    <location>
        <begin position="413"/>
        <end position="433"/>
    </location>
</feature>
<feature type="transmembrane region" description="Helical" evidence="7">
    <location>
        <begin position="12"/>
        <end position="30"/>
    </location>
</feature>
<dbReference type="Gene3D" id="1.20.1730.10">
    <property type="entry name" value="Sodium/glucose cotransporter"/>
    <property type="match status" value="1"/>
</dbReference>
<feature type="transmembrane region" description="Helical" evidence="7">
    <location>
        <begin position="188"/>
        <end position="210"/>
    </location>
</feature>